<dbReference type="Pfam" id="PF11951">
    <property type="entry name" value="Fungal_trans_2"/>
    <property type="match status" value="1"/>
</dbReference>
<comment type="caution">
    <text evidence="4">The sequence shown here is derived from an EMBL/GenBank/DDBJ whole genome shotgun (WGS) entry which is preliminary data.</text>
</comment>
<feature type="region of interest" description="Disordered" evidence="3">
    <location>
        <begin position="133"/>
        <end position="155"/>
    </location>
</feature>
<dbReference type="PANTHER" id="PTHR37534">
    <property type="entry name" value="TRANSCRIPTIONAL ACTIVATOR PROTEIN UGA3"/>
    <property type="match status" value="1"/>
</dbReference>
<proteinExistence type="predicted"/>
<evidence type="ECO:0000256" key="3">
    <source>
        <dbReference type="SAM" id="MobiDB-lite"/>
    </source>
</evidence>
<comment type="subcellular location">
    <subcellularLocation>
        <location evidence="1">Nucleus</location>
    </subcellularLocation>
</comment>
<feature type="region of interest" description="Disordered" evidence="3">
    <location>
        <begin position="17"/>
        <end position="42"/>
    </location>
</feature>
<feature type="compositionally biased region" description="Basic residues" evidence="3">
    <location>
        <begin position="17"/>
        <end position="28"/>
    </location>
</feature>
<keyword evidence="5" id="KW-1185">Reference proteome</keyword>
<dbReference type="InterPro" id="IPR021858">
    <property type="entry name" value="Fun_TF"/>
</dbReference>
<sequence>MDSGPLQRDQALRIKRIVGRTNSKRRRQQTVQSSAPLPDTGADMDVIYKEASGSSDGPTGYNFDEIPLIASGWQMEGLEKEDQFDTWNLDLDLFDKEVLDGPFKELPFVADSIPYNHNWESDLAVEGFFSSGHNSVPSTSSRVSEDSRTKSTSTFDLSTARNSSEVCPYSNCPDGINLRANNVSTTEWPWSNHLIDMQSLSERPMVPEYADESILRGELEDKLFMHYMDEVFYIQYPFYKTALSQSRSWLFSSLRRARSVYHVTLALSERHIQLTAERALLPTLFNKMNYYNMAIQEMEHTMGLAGIDHGMDRITCVLQALWYELFAGSNGNWRSHLLTAATLISPHVQARMKSTRPGSAILDCYPRQPQERDVSYRDDTGTRVIFGTFIWFDIMACASTRSQPSLGLDHRCILEIFGIDLGSLFGCTNQIMVLIFETALLDNWKKEAEQSRQLSMVELVNRGAKIEERLRQAINNSQFAHSPAGSSLDQSSESTLLASRNEITNIFALSALTYLHVVVSGAQPELPEIAESVSKTIDAFRCLSDPKLLRNLVWPFCIAGCLALEEQQGFFRAIFAQAEIASPALGTCAQAFKIIEQCWKMRKSYPHDYCWVSMMDKLNSSILLI</sequence>
<evidence type="ECO:0000313" key="4">
    <source>
        <dbReference type="EMBL" id="KAL3424380.1"/>
    </source>
</evidence>
<organism evidence="4 5">
    <name type="scientific">Phlyctema vagabunda</name>
    <dbReference type="NCBI Taxonomy" id="108571"/>
    <lineage>
        <taxon>Eukaryota</taxon>
        <taxon>Fungi</taxon>
        <taxon>Dikarya</taxon>
        <taxon>Ascomycota</taxon>
        <taxon>Pezizomycotina</taxon>
        <taxon>Leotiomycetes</taxon>
        <taxon>Helotiales</taxon>
        <taxon>Dermateaceae</taxon>
        <taxon>Phlyctema</taxon>
    </lineage>
</organism>
<accession>A0ABR4PM16</accession>
<gene>
    <name evidence="4" type="ORF">PVAG01_03661</name>
</gene>
<evidence type="ECO:0000313" key="5">
    <source>
        <dbReference type="Proteomes" id="UP001629113"/>
    </source>
</evidence>
<protein>
    <submittedName>
        <fullName evidence="4">Transcriptional regulatory protein pro1-like protein 2</fullName>
    </submittedName>
</protein>
<dbReference type="EMBL" id="JBFCZG010000003">
    <property type="protein sequence ID" value="KAL3424380.1"/>
    <property type="molecule type" value="Genomic_DNA"/>
</dbReference>
<keyword evidence="2" id="KW-0539">Nucleus</keyword>
<dbReference type="Proteomes" id="UP001629113">
    <property type="component" value="Unassembled WGS sequence"/>
</dbReference>
<dbReference type="PANTHER" id="PTHR37534:SF26">
    <property type="entry name" value="TRANSCRIPTION FACTOR, PUTATIVE-RELATED"/>
    <property type="match status" value="1"/>
</dbReference>
<evidence type="ECO:0000256" key="2">
    <source>
        <dbReference type="ARBA" id="ARBA00023242"/>
    </source>
</evidence>
<feature type="compositionally biased region" description="Polar residues" evidence="3">
    <location>
        <begin position="133"/>
        <end position="142"/>
    </location>
</feature>
<evidence type="ECO:0000256" key="1">
    <source>
        <dbReference type="ARBA" id="ARBA00004123"/>
    </source>
</evidence>
<name>A0ABR4PM16_9HELO</name>
<reference evidence="4 5" key="1">
    <citation type="submission" date="2024-06" db="EMBL/GenBank/DDBJ databases">
        <title>Complete genome of Phlyctema vagabunda strain 19-DSS-EL-015.</title>
        <authorList>
            <person name="Fiorenzani C."/>
        </authorList>
    </citation>
    <scope>NUCLEOTIDE SEQUENCE [LARGE SCALE GENOMIC DNA]</scope>
    <source>
        <strain evidence="4 5">19-DSS-EL-015</strain>
    </source>
</reference>